<dbReference type="RefSeq" id="WP_020509062.1">
    <property type="nucleotide sequence ID" value="NZ_JBIAZU010000001.1"/>
</dbReference>
<gene>
    <name evidence="1" type="ORF">ACFY35_04700</name>
</gene>
<comment type="caution">
    <text evidence="1">The sequence shown here is derived from an EMBL/GenBank/DDBJ whole genome shotgun (WGS) entry which is preliminary data.</text>
</comment>
<dbReference type="EMBL" id="JBIAZU010000001">
    <property type="protein sequence ID" value="MFF5288714.1"/>
    <property type="molecule type" value="Genomic_DNA"/>
</dbReference>
<organism evidence="1 2">
    <name type="scientific">Paractinoplanes globisporus</name>
    <dbReference type="NCBI Taxonomy" id="113565"/>
    <lineage>
        <taxon>Bacteria</taxon>
        <taxon>Bacillati</taxon>
        <taxon>Actinomycetota</taxon>
        <taxon>Actinomycetes</taxon>
        <taxon>Micromonosporales</taxon>
        <taxon>Micromonosporaceae</taxon>
        <taxon>Paractinoplanes</taxon>
    </lineage>
</organism>
<dbReference type="Gene3D" id="3.20.20.210">
    <property type="match status" value="1"/>
</dbReference>
<evidence type="ECO:0000313" key="1">
    <source>
        <dbReference type="EMBL" id="MFF5288714.1"/>
    </source>
</evidence>
<name>A0ABW6W5Y1_9ACTN</name>
<evidence type="ECO:0008006" key="3">
    <source>
        <dbReference type="Google" id="ProtNLM"/>
    </source>
</evidence>
<accession>A0ABW6W5Y1</accession>
<proteinExistence type="predicted"/>
<dbReference type="Proteomes" id="UP001602245">
    <property type="component" value="Unassembled WGS sequence"/>
</dbReference>
<reference evidence="1 2" key="1">
    <citation type="submission" date="2024-10" db="EMBL/GenBank/DDBJ databases">
        <title>The Natural Products Discovery Center: Release of the First 8490 Sequenced Strains for Exploring Actinobacteria Biosynthetic Diversity.</title>
        <authorList>
            <person name="Kalkreuter E."/>
            <person name="Kautsar S.A."/>
            <person name="Yang D."/>
            <person name="Bader C.D."/>
            <person name="Teijaro C.N."/>
            <person name="Fluegel L."/>
            <person name="Davis C.M."/>
            <person name="Simpson J.R."/>
            <person name="Lauterbach L."/>
            <person name="Steele A.D."/>
            <person name="Gui C."/>
            <person name="Meng S."/>
            <person name="Li G."/>
            <person name="Viehrig K."/>
            <person name="Ye F."/>
            <person name="Su P."/>
            <person name="Kiefer A.F."/>
            <person name="Nichols A."/>
            <person name="Cepeda A.J."/>
            <person name="Yan W."/>
            <person name="Fan B."/>
            <person name="Jiang Y."/>
            <person name="Adhikari A."/>
            <person name="Zheng C.-J."/>
            <person name="Schuster L."/>
            <person name="Cowan T.M."/>
            <person name="Smanski M.J."/>
            <person name="Chevrette M.G."/>
            <person name="De Carvalho L.P.S."/>
            <person name="Shen B."/>
        </authorList>
    </citation>
    <scope>NUCLEOTIDE SEQUENCE [LARGE SCALE GENOMIC DNA]</scope>
    <source>
        <strain evidence="1 2">NPDC000087</strain>
    </source>
</reference>
<evidence type="ECO:0000313" key="2">
    <source>
        <dbReference type="Proteomes" id="UP001602245"/>
    </source>
</evidence>
<protein>
    <recommendedName>
        <fullName evidence="3">Methionine synthase</fullName>
    </recommendedName>
</protein>
<dbReference type="PANTHER" id="PTHR43844:SF2">
    <property type="entry name" value="SYNTHASE, VITAMIN-B12 INDEPENDENT, PUTATIVE (AFU_ORTHOLOGUE AFUA_3G12060)-RELATED"/>
    <property type="match status" value="1"/>
</dbReference>
<dbReference type="PANTHER" id="PTHR43844">
    <property type="entry name" value="METHIONINE SYNTHASE"/>
    <property type="match status" value="1"/>
</dbReference>
<dbReference type="InterPro" id="IPR038071">
    <property type="entry name" value="UROD/MetE-like_sf"/>
</dbReference>
<sequence>MADDFQYHIDHHGGLVRPVELLTARASGDAGAIAAAEEEAAVATAHEQRRLTLSAVSDGQFRREHFESVVYDHVDGFETNAGFENGAGGHELADLAGIAPARRRSVRGPLAAKSRLADHEAEPLLRTVDRPVFVALPSPGYLALLSDPAGDPATVARIGDELAAIIRSEIGALAAQGVAHVALGNPLLVPLLTVDGRRRVPAADALLDAAVAADRAAVTGLDAPAHFRVGLDLTDHGPFATTEHGYDTGALEQLVAGTPFHRLGVDFPADPARRLPFDDIPAGIAVSFGIVDVSTPEPEPMDDLLALADEIADRRSLDDVAFAPNAGFAPSATAPLMTADEQRAKLQRVEMVCRYYWGNEI</sequence>
<keyword evidence="2" id="KW-1185">Reference proteome</keyword>
<dbReference type="SUPFAM" id="SSF51726">
    <property type="entry name" value="UROD/MetE-like"/>
    <property type="match status" value="1"/>
</dbReference>